<dbReference type="Proteomes" id="UP001143328">
    <property type="component" value="Unassembled WGS sequence"/>
</dbReference>
<protein>
    <recommendedName>
        <fullName evidence="6">FecR family protein</fullName>
    </recommendedName>
</protein>
<keyword evidence="1" id="KW-0472">Membrane</keyword>
<dbReference type="RefSeq" id="WP_271195746.1">
    <property type="nucleotide sequence ID" value="NZ_BSFN01000006.1"/>
</dbReference>
<gene>
    <name evidence="4" type="ORF">GCM10017655_26180</name>
</gene>
<dbReference type="PANTHER" id="PTHR30273:SF2">
    <property type="entry name" value="PROTEIN FECR"/>
    <property type="match status" value="1"/>
</dbReference>
<evidence type="ECO:0000259" key="2">
    <source>
        <dbReference type="Pfam" id="PF04773"/>
    </source>
</evidence>
<sequence>MTINEQAADWLLQLNEPGATEQLRADFEAWKRQDPRHGAAAERLQGFIGQMAALRPQKASVHAALGAAYASRNKPYRSKRSVSALLLLLALLPAWALWRSGTPAYWLADLHTAPGHWRTQVLADRSELTLNGNSAVNIDFDGERRHIQLLRGEVLVEVAHDPARPFIVETEQGQVRALGTRFVVKRENGSTLLTMIESRTAVSAHDSPDSKMVDAGQQARIAHDQVQLLGTVDGPRFDNAWQRHQLLVEDRPLGEVLEQLANQRSGYLYYDAAALAGLRVSAVLPLDDSDRALQLIADALPVQIQHVTPWLVLISKP</sequence>
<proteinExistence type="predicted"/>
<feature type="transmembrane region" description="Helical" evidence="1">
    <location>
        <begin position="81"/>
        <end position="98"/>
    </location>
</feature>
<organism evidence="4 5">
    <name type="scientific">Pseudomonas turukhanskensis</name>
    <dbReference type="NCBI Taxonomy" id="1806536"/>
    <lineage>
        <taxon>Bacteria</taxon>
        <taxon>Pseudomonadati</taxon>
        <taxon>Pseudomonadota</taxon>
        <taxon>Gammaproteobacteria</taxon>
        <taxon>Pseudomonadales</taxon>
        <taxon>Pseudomonadaceae</taxon>
        <taxon>Pseudomonas</taxon>
    </lineage>
</organism>
<keyword evidence="1" id="KW-1133">Transmembrane helix</keyword>
<feature type="domain" description="FecR protein" evidence="2">
    <location>
        <begin position="109"/>
        <end position="197"/>
    </location>
</feature>
<evidence type="ECO:0000259" key="3">
    <source>
        <dbReference type="Pfam" id="PF16220"/>
    </source>
</evidence>
<dbReference type="PIRSF" id="PIRSF018266">
    <property type="entry name" value="FecR"/>
    <property type="match status" value="1"/>
</dbReference>
<evidence type="ECO:0000256" key="1">
    <source>
        <dbReference type="SAM" id="Phobius"/>
    </source>
</evidence>
<reference evidence="4" key="2">
    <citation type="submission" date="2023-01" db="EMBL/GenBank/DDBJ databases">
        <authorList>
            <person name="Sun Q."/>
            <person name="Evtushenko L."/>
        </authorList>
    </citation>
    <scope>NUCLEOTIDE SEQUENCE</scope>
    <source>
        <strain evidence="4">VKM B-2935</strain>
    </source>
</reference>
<evidence type="ECO:0000313" key="4">
    <source>
        <dbReference type="EMBL" id="GLK89556.1"/>
    </source>
</evidence>
<name>A0A9W6K7A6_9PSED</name>
<evidence type="ECO:0008006" key="6">
    <source>
        <dbReference type="Google" id="ProtNLM"/>
    </source>
</evidence>
<dbReference type="Pfam" id="PF04773">
    <property type="entry name" value="FecR"/>
    <property type="match status" value="1"/>
</dbReference>
<dbReference type="EMBL" id="BSFN01000006">
    <property type="protein sequence ID" value="GLK89556.1"/>
    <property type="molecule type" value="Genomic_DNA"/>
</dbReference>
<comment type="caution">
    <text evidence="4">The sequence shown here is derived from an EMBL/GenBank/DDBJ whole genome shotgun (WGS) entry which is preliminary data.</text>
</comment>
<feature type="domain" description="FecR N-terminal" evidence="3">
    <location>
        <begin position="5"/>
        <end position="45"/>
    </location>
</feature>
<dbReference type="PANTHER" id="PTHR30273">
    <property type="entry name" value="PERIPLASMIC SIGNAL SENSOR AND SIGMA FACTOR ACTIVATOR FECR-RELATED"/>
    <property type="match status" value="1"/>
</dbReference>
<dbReference type="Gene3D" id="2.60.120.1440">
    <property type="match status" value="1"/>
</dbReference>
<dbReference type="InterPro" id="IPR006860">
    <property type="entry name" value="FecR"/>
</dbReference>
<keyword evidence="5" id="KW-1185">Reference proteome</keyword>
<dbReference type="GO" id="GO:0016989">
    <property type="term" value="F:sigma factor antagonist activity"/>
    <property type="evidence" value="ECO:0007669"/>
    <property type="project" value="TreeGrafter"/>
</dbReference>
<evidence type="ECO:0000313" key="5">
    <source>
        <dbReference type="Proteomes" id="UP001143328"/>
    </source>
</evidence>
<accession>A0A9W6K7A6</accession>
<dbReference type="Pfam" id="PF16220">
    <property type="entry name" value="DUF4880"/>
    <property type="match status" value="1"/>
</dbReference>
<dbReference type="AlphaFoldDB" id="A0A9W6K7A6"/>
<dbReference type="InterPro" id="IPR012373">
    <property type="entry name" value="Ferrdict_sens_TM"/>
</dbReference>
<reference evidence="4" key="1">
    <citation type="journal article" date="2014" name="Int. J. Syst. Evol. Microbiol.">
        <title>Complete genome sequence of Corynebacterium casei LMG S-19264T (=DSM 44701T), isolated from a smear-ripened cheese.</title>
        <authorList>
            <consortium name="US DOE Joint Genome Institute (JGI-PGF)"/>
            <person name="Walter F."/>
            <person name="Albersmeier A."/>
            <person name="Kalinowski J."/>
            <person name="Ruckert C."/>
        </authorList>
    </citation>
    <scope>NUCLEOTIDE SEQUENCE</scope>
    <source>
        <strain evidence="4">VKM B-2935</strain>
    </source>
</reference>
<dbReference type="InterPro" id="IPR032623">
    <property type="entry name" value="FecR_N"/>
</dbReference>
<keyword evidence="1" id="KW-0812">Transmembrane</keyword>